<sequence>MKIYYGNSGSKSITENPIHHLRTKHTDIRHHFIREKAKKQIIEIVHIDTQEILADIFTKNLDLRPSGLASVEAISRDQSQGGVRASPLQT</sequence>
<proteinExistence type="predicted"/>
<dbReference type="VEuPathDB" id="FungiDB:TRICI_005766"/>
<comment type="caution">
    <text evidence="1">The sequence shown here is derived from an EMBL/GenBank/DDBJ whole genome shotgun (WGS) entry which is preliminary data.</text>
</comment>
<evidence type="ECO:0008006" key="3">
    <source>
        <dbReference type="Google" id="ProtNLM"/>
    </source>
</evidence>
<dbReference type="EMBL" id="SWFS01000448">
    <property type="protein sequence ID" value="KAA8903079.1"/>
    <property type="molecule type" value="Genomic_DNA"/>
</dbReference>
<name>A0A642URG9_9ASCO</name>
<dbReference type="AlphaFoldDB" id="A0A642URG9"/>
<evidence type="ECO:0000313" key="1">
    <source>
        <dbReference type="EMBL" id="KAA8903079.1"/>
    </source>
</evidence>
<organism evidence="1 2">
    <name type="scientific">Trichomonascus ciferrii</name>
    <dbReference type="NCBI Taxonomy" id="44093"/>
    <lineage>
        <taxon>Eukaryota</taxon>
        <taxon>Fungi</taxon>
        <taxon>Dikarya</taxon>
        <taxon>Ascomycota</taxon>
        <taxon>Saccharomycotina</taxon>
        <taxon>Dipodascomycetes</taxon>
        <taxon>Dipodascales</taxon>
        <taxon>Trichomonascaceae</taxon>
        <taxon>Trichomonascus</taxon>
        <taxon>Trichomonascus ciferrii complex</taxon>
    </lineage>
</organism>
<protein>
    <recommendedName>
        <fullName evidence="3">Copia protein</fullName>
    </recommendedName>
</protein>
<gene>
    <name evidence="1" type="ORF">TRICI_005766</name>
</gene>
<accession>A0A642URG9</accession>
<reference evidence="1" key="1">
    <citation type="journal article" date="2019" name="G3 (Bethesda)">
        <title>Genome Assemblies of Two Rare Opportunistic Yeast Pathogens: Diutina rugosa (syn. Candida rugosa) and Trichomonascus ciferrii (syn. Candida ciferrii).</title>
        <authorList>
            <person name="Mixao V."/>
            <person name="Saus E."/>
            <person name="Hansen A.P."/>
            <person name="Lass-Florl C."/>
            <person name="Gabaldon T."/>
        </authorList>
    </citation>
    <scope>NUCLEOTIDE SEQUENCE</scope>
    <source>
        <strain evidence="1">CBS 4856</strain>
    </source>
</reference>
<dbReference type="CDD" id="cd09272">
    <property type="entry name" value="RNase_HI_RT_Ty1"/>
    <property type="match status" value="1"/>
</dbReference>
<keyword evidence="2" id="KW-1185">Reference proteome</keyword>
<dbReference type="Proteomes" id="UP000761534">
    <property type="component" value="Unassembled WGS sequence"/>
</dbReference>
<evidence type="ECO:0000313" key="2">
    <source>
        <dbReference type="Proteomes" id="UP000761534"/>
    </source>
</evidence>
<dbReference type="OrthoDB" id="5423336at2759"/>